<comment type="catalytic activity">
    <reaction evidence="1">
        <text>2-phosphoglycolate + H2O = glycolate + phosphate</text>
        <dbReference type="Rhea" id="RHEA:14369"/>
        <dbReference type="ChEBI" id="CHEBI:15377"/>
        <dbReference type="ChEBI" id="CHEBI:29805"/>
        <dbReference type="ChEBI" id="CHEBI:43474"/>
        <dbReference type="ChEBI" id="CHEBI:58033"/>
        <dbReference type="EC" id="3.1.3.18"/>
    </reaction>
</comment>
<dbReference type="Proteomes" id="UP000199598">
    <property type="component" value="Unassembled WGS sequence"/>
</dbReference>
<comment type="pathway">
    <text evidence="2">Organic acid metabolism; glycolate biosynthesis; glycolate from 2-phosphoglycolate: step 1/1.</text>
</comment>
<reference evidence="5 6" key="1">
    <citation type="submission" date="2016-10" db="EMBL/GenBank/DDBJ databases">
        <authorList>
            <person name="Varghese N."/>
            <person name="Submissions S."/>
        </authorList>
    </citation>
    <scope>NUCLEOTIDE SEQUENCE [LARGE SCALE GENOMIC DNA]</scope>
    <source>
        <strain evidence="5 6">DSM 16392</strain>
    </source>
</reference>
<dbReference type="InterPro" id="IPR023214">
    <property type="entry name" value="HAD_sf"/>
</dbReference>
<dbReference type="InterPro" id="IPR041492">
    <property type="entry name" value="HAD_2"/>
</dbReference>
<dbReference type="SFLD" id="SFLDG01129">
    <property type="entry name" value="C1.5:_HAD__Beta-PGM__Phosphata"/>
    <property type="match status" value="1"/>
</dbReference>
<evidence type="ECO:0000256" key="3">
    <source>
        <dbReference type="ARBA" id="ARBA00006171"/>
    </source>
</evidence>
<evidence type="ECO:0000256" key="4">
    <source>
        <dbReference type="ARBA" id="ARBA00013078"/>
    </source>
</evidence>
<sequence length="213" mass="23164">MIKHIVWDWNGTLLDDFEITAQFGIDCFAKAGLSGVTFDDVREHHTRPFADYLKSLLGRDATESELASFYSDFSKVYEPAMYDLPLAPDAFHALETISGAGKSQSILSMAPHEELVSLVRHNGIYERFTRVDGARDLKKHFKIDALKVHFDELGVEPANVCVIGDSIDDFDAANGLGASAVLVSTGMYSHNRLVATGAPVATSLTGAVAEALK</sequence>
<dbReference type="EC" id="3.1.3.18" evidence="4"/>
<dbReference type="Pfam" id="PF13419">
    <property type="entry name" value="HAD_2"/>
    <property type="match status" value="1"/>
</dbReference>
<dbReference type="InterPro" id="IPR050155">
    <property type="entry name" value="HAD-like_hydrolase_sf"/>
</dbReference>
<comment type="similarity">
    <text evidence="3">Belongs to the HAD-like hydrolase superfamily. CbbY/CbbZ/Gph/YieH family.</text>
</comment>
<evidence type="ECO:0000256" key="2">
    <source>
        <dbReference type="ARBA" id="ARBA00004818"/>
    </source>
</evidence>
<organism evidence="5 6">
    <name type="scientific">Pseudovibrio ascidiaceicola</name>
    <dbReference type="NCBI Taxonomy" id="285279"/>
    <lineage>
        <taxon>Bacteria</taxon>
        <taxon>Pseudomonadati</taxon>
        <taxon>Pseudomonadota</taxon>
        <taxon>Alphaproteobacteria</taxon>
        <taxon>Hyphomicrobiales</taxon>
        <taxon>Stappiaceae</taxon>
        <taxon>Pseudovibrio</taxon>
    </lineage>
</organism>
<evidence type="ECO:0000313" key="6">
    <source>
        <dbReference type="Proteomes" id="UP000199598"/>
    </source>
</evidence>
<proteinExistence type="inferred from homology"/>
<dbReference type="Gene3D" id="1.10.150.240">
    <property type="entry name" value="Putative phosphatase, domain 2"/>
    <property type="match status" value="1"/>
</dbReference>
<name>A0A1I3XVC3_9HYPH</name>
<dbReference type="Gene3D" id="3.40.50.1000">
    <property type="entry name" value="HAD superfamily/HAD-like"/>
    <property type="match status" value="1"/>
</dbReference>
<dbReference type="InterPro" id="IPR023198">
    <property type="entry name" value="PGP-like_dom2"/>
</dbReference>
<evidence type="ECO:0000256" key="1">
    <source>
        <dbReference type="ARBA" id="ARBA00000830"/>
    </source>
</evidence>
<dbReference type="SFLD" id="SFLDS00003">
    <property type="entry name" value="Haloacid_Dehalogenase"/>
    <property type="match status" value="1"/>
</dbReference>
<protein>
    <recommendedName>
        <fullName evidence="4">phosphoglycolate phosphatase</fullName>
        <ecNumber evidence="4">3.1.3.18</ecNumber>
    </recommendedName>
</protein>
<accession>A0A1I3XVC3</accession>
<keyword evidence="6" id="KW-1185">Reference proteome</keyword>
<gene>
    <name evidence="5" type="ORF">SAMN04488518_103182</name>
</gene>
<dbReference type="PANTHER" id="PTHR43434:SF1">
    <property type="entry name" value="PHOSPHOGLYCOLATE PHOSPHATASE"/>
    <property type="match status" value="1"/>
</dbReference>
<dbReference type="PANTHER" id="PTHR43434">
    <property type="entry name" value="PHOSPHOGLYCOLATE PHOSPHATASE"/>
    <property type="match status" value="1"/>
</dbReference>
<dbReference type="SUPFAM" id="SSF56784">
    <property type="entry name" value="HAD-like"/>
    <property type="match status" value="1"/>
</dbReference>
<dbReference type="EMBL" id="FOSK01000003">
    <property type="protein sequence ID" value="SFK23617.1"/>
    <property type="molecule type" value="Genomic_DNA"/>
</dbReference>
<dbReference type="InterPro" id="IPR036412">
    <property type="entry name" value="HAD-like_sf"/>
</dbReference>
<dbReference type="RefSeq" id="WP_093518171.1">
    <property type="nucleotide sequence ID" value="NZ_FOSK01000003.1"/>
</dbReference>
<evidence type="ECO:0000313" key="5">
    <source>
        <dbReference type="EMBL" id="SFK23617.1"/>
    </source>
</evidence>
<comment type="caution">
    <text evidence="5">The sequence shown here is derived from an EMBL/GenBank/DDBJ whole genome shotgun (WGS) entry which is preliminary data.</text>
</comment>